<protein>
    <submittedName>
        <fullName evidence="1">Uncharacterized protein</fullName>
    </submittedName>
</protein>
<proteinExistence type="predicted"/>
<dbReference type="AlphaFoldDB" id="A0A8T2K247"/>
<keyword evidence="2" id="KW-1185">Reference proteome</keyword>
<organism evidence="1 2">
    <name type="scientific">Hymenochirus boettgeri</name>
    <name type="common">Congo dwarf clawed frog</name>
    <dbReference type="NCBI Taxonomy" id="247094"/>
    <lineage>
        <taxon>Eukaryota</taxon>
        <taxon>Metazoa</taxon>
        <taxon>Chordata</taxon>
        <taxon>Craniata</taxon>
        <taxon>Vertebrata</taxon>
        <taxon>Euteleostomi</taxon>
        <taxon>Amphibia</taxon>
        <taxon>Batrachia</taxon>
        <taxon>Anura</taxon>
        <taxon>Pipoidea</taxon>
        <taxon>Pipidae</taxon>
        <taxon>Pipinae</taxon>
        <taxon>Hymenochirus</taxon>
    </lineage>
</organism>
<comment type="caution">
    <text evidence="1">The sequence shown here is derived from an EMBL/GenBank/DDBJ whole genome shotgun (WGS) entry which is preliminary data.</text>
</comment>
<sequence>MVPLHPDRTSLRPGLSTSVLWGLFNLNHSKSLQQLPGPPVKQLSLFHDKQLLPDCELTHNNDHLLYQQRASSLSTLYLALISIYTPHHIISSR</sequence>
<reference evidence="1" key="1">
    <citation type="thesis" date="2020" institute="ProQuest LLC" country="789 East Eisenhower Parkway, Ann Arbor, MI, USA">
        <title>Comparative Genomics and Chromosome Evolution.</title>
        <authorList>
            <person name="Mudd A.B."/>
        </authorList>
    </citation>
    <scope>NUCLEOTIDE SEQUENCE</scope>
    <source>
        <strain evidence="1">Female2</strain>
        <tissue evidence="1">Blood</tissue>
    </source>
</reference>
<accession>A0A8T2K247</accession>
<gene>
    <name evidence="1" type="ORF">GDO86_016357</name>
</gene>
<evidence type="ECO:0000313" key="1">
    <source>
        <dbReference type="EMBL" id="KAG8449680.1"/>
    </source>
</evidence>
<evidence type="ECO:0000313" key="2">
    <source>
        <dbReference type="Proteomes" id="UP000812440"/>
    </source>
</evidence>
<dbReference type="Proteomes" id="UP000812440">
    <property type="component" value="Chromosome 8_10"/>
</dbReference>
<name>A0A8T2K247_9PIPI</name>
<dbReference type="EMBL" id="JAACNH010000003">
    <property type="protein sequence ID" value="KAG8449680.1"/>
    <property type="molecule type" value="Genomic_DNA"/>
</dbReference>